<reference evidence="2 3" key="1">
    <citation type="journal article" date="2006" name="Proc. Natl. Acad. Sci. U.S.A.">
        <title>The partitioned Rhizobium etli genome: genetic and metabolic redundancy in seven interacting replicons.</title>
        <authorList>
            <person name="Gonzalez V."/>
            <person name="Santamaria R.I."/>
            <person name="Bustos P."/>
            <person name="Hernandez-Gonzalez I."/>
            <person name="Medrano-Soto A."/>
            <person name="Moreno-Hagelsieb G."/>
            <person name="Janga S.C."/>
            <person name="Ramirez M.A."/>
            <person name="Jimenez-Jacinto V."/>
            <person name="Collado-Vides J."/>
            <person name="Davila G."/>
        </authorList>
    </citation>
    <scope>NUCLEOTIDE SEQUENCE [LARGE SCALE GENOMIC DNA]</scope>
    <source>
        <strain evidence="3">ATCC 51251 / DSM 11541 / JCM 21823 / NBRC 15573 / CFN 42</strain>
    </source>
</reference>
<dbReference type="Proteomes" id="UP000001936">
    <property type="component" value="Plasmid p42f"/>
</dbReference>
<protein>
    <submittedName>
        <fullName evidence="2">Uncharacterized protein</fullName>
    </submittedName>
</protein>
<sequence length="137" mass="14972">MAGRCFPSYFPPLFHLPPDTAGCLGRIVGVGVAELIFLLAPFRIRCRASWTRRGRILANKRRKRSKAAAKRADFKVMRASVPLDNASRSGPSLSMAGVRNTNLLNALSKNPIWRIFLAGRQELTEAAALGKVAGLLL</sequence>
<dbReference type="KEGG" id="ret:RHE_PF00413"/>
<keyword evidence="1" id="KW-0812">Transmembrane</keyword>
<keyword evidence="3" id="KW-1185">Reference proteome</keyword>
<dbReference type="OrthoDB" id="9890133at2"/>
<organism evidence="2 3">
    <name type="scientific">Rhizobium etli (strain ATCC 51251 / DSM 11541 / JCM 21823 / NBRC 15573 / CFN 42)</name>
    <dbReference type="NCBI Taxonomy" id="347834"/>
    <lineage>
        <taxon>Bacteria</taxon>
        <taxon>Pseudomonadati</taxon>
        <taxon>Pseudomonadota</taxon>
        <taxon>Alphaproteobacteria</taxon>
        <taxon>Hyphomicrobiales</taxon>
        <taxon>Rhizobiaceae</taxon>
        <taxon>Rhizobium/Agrobacterium group</taxon>
        <taxon>Rhizobium</taxon>
    </lineage>
</organism>
<keyword evidence="2" id="KW-0614">Plasmid</keyword>
<keyword evidence="1" id="KW-1133">Transmembrane helix</keyword>
<evidence type="ECO:0000313" key="3">
    <source>
        <dbReference type="Proteomes" id="UP000001936"/>
    </source>
</evidence>
<feature type="transmembrane region" description="Helical" evidence="1">
    <location>
        <begin position="24"/>
        <end position="44"/>
    </location>
</feature>
<geneLocation type="plasmid" evidence="2 3">
    <name>p42f</name>
</geneLocation>
<name>Q2JYN3_RHIEC</name>
<keyword evidence="1" id="KW-0472">Membrane</keyword>
<proteinExistence type="predicted"/>
<evidence type="ECO:0000256" key="1">
    <source>
        <dbReference type="SAM" id="Phobius"/>
    </source>
</evidence>
<dbReference type="AlphaFoldDB" id="Q2JYN3"/>
<accession>Q2JYN3</accession>
<dbReference type="HOGENOM" id="CLU_2047808_0_0_5"/>
<evidence type="ECO:0000313" key="2">
    <source>
        <dbReference type="EMBL" id="ABC94303.1"/>
    </source>
</evidence>
<dbReference type="EMBL" id="CP000138">
    <property type="protein sequence ID" value="ABC94303.1"/>
    <property type="molecule type" value="Genomic_DNA"/>
</dbReference>
<gene>
    <name evidence="2" type="ordered locus">RHE_PF00413</name>
</gene>